<dbReference type="AlphaFoldDB" id="A0A1Y1Y856"/>
<feature type="region of interest" description="Disordered" evidence="1">
    <location>
        <begin position="751"/>
        <end position="915"/>
    </location>
</feature>
<feature type="compositionally biased region" description="Basic and acidic residues" evidence="1">
    <location>
        <begin position="76"/>
        <end position="98"/>
    </location>
</feature>
<feature type="region of interest" description="Disordered" evidence="1">
    <location>
        <begin position="245"/>
        <end position="300"/>
    </location>
</feature>
<feature type="region of interest" description="Disordered" evidence="1">
    <location>
        <begin position="623"/>
        <end position="674"/>
    </location>
</feature>
<comment type="caution">
    <text evidence="3">The sequence shown here is derived from an EMBL/GenBank/DDBJ whole genome shotgun (WGS) entry which is preliminary data.</text>
</comment>
<feature type="compositionally biased region" description="Basic and acidic residues" evidence="1">
    <location>
        <begin position="830"/>
        <end position="860"/>
    </location>
</feature>
<feature type="chain" id="PRO_5012688751" evidence="2">
    <location>
        <begin position="21"/>
        <end position="1119"/>
    </location>
</feature>
<feature type="signal peptide" evidence="2">
    <location>
        <begin position="1"/>
        <end position="20"/>
    </location>
</feature>
<feature type="compositionally biased region" description="Basic and acidic residues" evidence="1">
    <location>
        <begin position="28"/>
        <end position="69"/>
    </location>
</feature>
<keyword evidence="4" id="KW-1185">Reference proteome</keyword>
<feature type="region of interest" description="Disordered" evidence="1">
    <location>
        <begin position="28"/>
        <end position="193"/>
    </location>
</feature>
<keyword evidence="2" id="KW-0732">Signal</keyword>
<protein>
    <submittedName>
        <fullName evidence="3">Uncharacterized protein</fullName>
    </submittedName>
</protein>
<feature type="region of interest" description="Disordered" evidence="1">
    <location>
        <begin position="948"/>
        <end position="1024"/>
    </location>
</feature>
<feature type="compositionally biased region" description="Basic and acidic residues" evidence="1">
    <location>
        <begin position="799"/>
        <end position="821"/>
    </location>
</feature>
<dbReference type="Proteomes" id="UP000193498">
    <property type="component" value="Unassembled WGS sequence"/>
</dbReference>
<feature type="compositionally biased region" description="Polar residues" evidence="1">
    <location>
        <begin position="892"/>
        <end position="914"/>
    </location>
</feature>
<evidence type="ECO:0000256" key="1">
    <source>
        <dbReference type="SAM" id="MobiDB-lite"/>
    </source>
</evidence>
<sequence>MHFSSYQLLFILSAASVISGASVAERDYSPANEGDRYGPRNDWSDYDRQGGRYRDADYRDERDYRNSDRYDDDLEYDSHRRGEYQREHSDDRYRHGSDNGDEDWEYTDDRYGRNDDKNQGRNEEGQRNDIKTDHSEQLPRTGSPAGGDGDLTKDNEGGSHSTGGGTSSTPSNNDASKPGGQPTGDEANLSGNDRCHGNLVDGKVDLLGINADICIGFGAGGTSRPHDGLPSGPASDKVGDTVKNIAGVLPGDGSINGPKGSDGPGSPAGVTEDLNRGSPSIPDVSNTSDDHTGQDEEWNGSDVSRCEDIAVKVRQLLGIDADAVVCLGNLIKVDLNVRGGDNGHKGLIGGVIDNVGLGKDVEGRRREYCETIKAHANILGIKLLFILSAASVISAASVAERDYSPANEGDRYGPRNDWSDYDRQGERYQDVDYRDERDYRHSDRFDDNLEYDSHRRGEYQREHFVDRYRHGSDNGDEDWEYIEDRNRGIRGDDGDDDSKREGQRDGSKTDHSEQHPHTGSPAGGDGDLTNDNEGGSHSTDGDAGGTPANNDTSKPGGQPTGDETNLSGNDRCHGNLVDGKVDLLGINADICIGLGAGGTSRPHDGLPSGPASEKVGDTVKNIAGGLPGDKSINGSKGSDRTGSLAGVTEDLTHGSTGVPDVSNTSGSHTGQDGEWSGLDVSRCEDIAVKVRQLLGIDADAVVCLGNLIKVDLNVHGGDSGPKRLIGGVIDNVGLGKDVEVISAASVAERDYSPANEGDRYGPRNDWSDYNRQGGRYRDVDYSDERDYRNSDRFDDDLEYDSHRRGEYQREHSGDRYRHGSDDGDEDWEYTDDRYGRNDDKNQGRNEEGQWNDSKTDHSEQPPHTGSPAGGDGDLTKDNEGGSHSTDGDASGTPANNDTSKPGGQPSGDETNLSGNDRCHGNLVDGKVDLLGINADICIGFGAGGTSRPHDGLPSGPASDKVGDTVKNIAGGLPMNKSINGSKGSDGPGSPAGVTEDLNRGSPSIPDVSNTSGDHTGQDGEWNGSDVSRCEDIAVKVRQLLGIDADAVVCLGNLIKVDLNVHGGDNGPKRLIGGVIDNVSLGKDVEGRRREYCETIKAHASILGIKVDAVVCLPDILIHL</sequence>
<reference evidence="3 4" key="1">
    <citation type="submission" date="2016-07" db="EMBL/GenBank/DDBJ databases">
        <title>Pervasive Adenine N6-methylation of Active Genes in Fungi.</title>
        <authorList>
            <consortium name="DOE Joint Genome Institute"/>
            <person name="Mondo S.J."/>
            <person name="Dannebaum R.O."/>
            <person name="Kuo R.C."/>
            <person name="Labutti K."/>
            <person name="Haridas S."/>
            <person name="Kuo A."/>
            <person name="Salamov A."/>
            <person name="Ahrendt S.R."/>
            <person name="Lipzen A."/>
            <person name="Sullivan W."/>
            <person name="Andreopoulos W.B."/>
            <person name="Clum A."/>
            <person name="Lindquist E."/>
            <person name="Daum C."/>
            <person name="Ramamoorthy G.K."/>
            <person name="Gryganskyi A."/>
            <person name="Culley D."/>
            <person name="Magnuson J.K."/>
            <person name="James T.Y."/>
            <person name="O'Malley M.A."/>
            <person name="Stajich J.E."/>
            <person name="Spatafora J.W."/>
            <person name="Visel A."/>
            <person name="Grigoriev I.V."/>
        </authorList>
    </citation>
    <scope>NUCLEOTIDE SEQUENCE [LARGE SCALE GENOMIC DNA]</scope>
    <source>
        <strain evidence="3 4">CBS 931.73</strain>
    </source>
</reference>
<dbReference type="EMBL" id="MCFE01000211">
    <property type="protein sequence ID" value="ORX94183.1"/>
    <property type="molecule type" value="Genomic_DNA"/>
</dbReference>
<evidence type="ECO:0000313" key="3">
    <source>
        <dbReference type="EMBL" id="ORX94183.1"/>
    </source>
</evidence>
<feature type="compositionally biased region" description="Basic and acidic residues" evidence="1">
    <location>
        <begin position="751"/>
        <end position="768"/>
    </location>
</feature>
<feature type="compositionally biased region" description="Basic and acidic residues" evidence="1">
    <location>
        <begin position="482"/>
        <end position="516"/>
    </location>
</feature>
<accession>A0A1Y1Y856</accession>
<feature type="region of interest" description="Disordered" evidence="1">
    <location>
        <begin position="399"/>
        <end position="435"/>
    </location>
</feature>
<evidence type="ECO:0000313" key="4">
    <source>
        <dbReference type="Proteomes" id="UP000193498"/>
    </source>
</evidence>
<dbReference type="InParanoid" id="A0A1Y1Y856"/>
<evidence type="ECO:0000256" key="2">
    <source>
        <dbReference type="SAM" id="SignalP"/>
    </source>
</evidence>
<feature type="region of interest" description="Disordered" evidence="1">
    <location>
        <begin position="468"/>
        <end position="571"/>
    </location>
</feature>
<feature type="compositionally biased region" description="Polar residues" evidence="1">
    <location>
        <begin position="547"/>
        <end position="568"/>
    </location>
</feature>
<feature type="compositionally biased region" description="Basic and acidic residues" evidence="1">
    <location>
        <begin position="107"/>
        <end position="137"/>
    </location>
</feature>
<name>A0A1Y1Y856_9FUNG</name>
<organism evidence="3 4">
    <name type="scientific">Basidiobolus meristosporus CBS 931.73</name>
    <dbReference type="NCBI Taxonomy" id="1314790"/>
    <lineage>
        <taxon>Eukaryota</taxon>
        <taxon>Fungi</taxon>
        <taxon>Fungi incertae sedis</taxon>
        <taxon>Zoopagomycota</taxon>
        <taxon>Entomophthoromycotina</taxon>
        <taxon>Basidiobolomycetes</taxon>
        <taxon>Basidiobolales</taxon>
        <taxon>Basidiobolaceae</taxon>
        <taxon>Basidiobolus</taxon>
    </lineage>
</organism>
<feature type="compositionally biased region" description="Polar residues" evidence="1">
    <location>
        <begin position="661"/>
        <end position="670"/>
    </location>
</feature>
<gene>
    <name evidence="3" type="ORF">K493DRAFT_352700</name>
</gene>
<proteinExistence type="predicted"/>
<feature type="compositionally biased region" description="Basic and acidic residues" evidence="1">
    <location>
        <begin position="775"/>
        <end position="792"/>
    </location>
</feature>
<feature type="compositionally biased region" description="Polar residues" evidence="1">
    <location>
        <begin position="529"/>
        <end position="538"/>
    </location>
</feature>